<sequence>MAGQTGLSRKSAVHCKFFINRLKSKNTFESIRSFHCDNGFRLFFPDKSWRRTLITGETIIMSCATKQMSCARTKRKCADARDDAAGGNRLLGWKGDSFICDAIDGAQTRVKVIKVK</sequence>
<dbReference type="EMBL" id="HBUE01175979">
    <property type="protein sequence ID" value="CAG6517797.1"/>
    <property type="molecule type" value="Transcribed_RNA"/>
</dbReference>
<name>A0A8D8GPI2_CULPI</name>
<dbReference type="AlphaFoldDB" id="A0A8D8GPI2"/>
<proteinExistence type="predicted"/>
<evidence type="ECO:0000313" key="1">
    <source>
        <dbReference type="EMBL" id="CAG6517797.1"/>
    </source>
</evidence>
<reference evidence="1" key="1">
    <citation type="submission" date="2021-05" db="EMBL/GenBank/DDBJ databases">
        <authorList>
            <person name="Alioto T."/>
            <person name="Alioto T."/>
            <person name="Gomez Garrido J."/>
        </authorList>
    </citation>
    <scope>NUCLEOTIDE SEQUENCE</scope>
</reference>
<accession>A0A8D8GPI2</accession>
<dbReference type="EMBL" id="HBUE01281502">
    <property type="protein sequence ID" value="CAG6569324.1"/>
    <property type="molecule type" value="Transcribed_RNA"/>
</dbReference>
<organism evidence="1">
    <name type="scientific">Culex pipiens</name>
    <name type="common">House mosquito</name>
    <dbReference type="NCBI Taxonomy" id="7175"/>
    <lineage>
        <taxon>Eukaryota</taxon>
        <taxon>Metazoa</taxon>
        <taxon>Ecdysozoa</taxon>
        <taxon>Arthropoda</taxon>
        <taxon>Hexapoda</taxon>
        <taxon>Insecta</taxon>
        <taxon>Pterygota</taxon>
        <taxon>Neoptera</taxon>
        <taxon>Endopterygota</taxon>
        <taxon>Diptera</taxon>
        <taxon>Nematocera</taxon>
        <taxon>Culicoidea</taxon>
        <taxon>Culicidae</taxon>
        <taxon>Culicinae</taxon>
        <taxon>Culicini</taxon>
        <taxon>Culex</taxon>
        <taxon>Culex</taxon>
    </lineage>
</organism>
<protein>
    <submittedName>
        <fullName evidence="1">(northern house mosquito) hypothetical protein</fullName>
    </submittedName>
</protein>